<keyword evidence="2" id="KW-1185">Reference proteome</keyword>
<evidence type="ECO:0000313" key="1">
    <source>
        <dbReference type="EMBL" id="KAF9523888.1"/>
    </source>
</evidence>
<protein>
    <submittedName>
        <fullName evidence="1">Uncharacterized protein</fullName>
    </submittedName>
</protein>
<dbReference type="EMBL" id="MU157908">
    <property type="protein sequence ID" value="KAF9523888.1"/>
    <property type="molecule type" value="Genomic_DNA"/>
</dbReference>
<proteinExistence type="predicted"/>
<dbReference type="Proteomes" id="UP000807306">
    <property type="component" value="Unassembled WGS sequence"/>
</dbReference>
<accession>A0A9P6E7N1</accession>
<feature type="non-terminal residue" evidence="1">
    <location>
        <position position="1"/>
    </location>
</feature>
<evidence type="ECO:0000313" key="2">
    <source>
        <dbReference type="Proteomes" id="UP000807306"/>
    </source>
</evidence>
<gene>
    <name evidence="1" type="ORF">CPB83DRAFT_750385</name>
</gene>
<comment type="caution">
    <text evidence="1">The sequence shown here is derived from an EMBL/GenBank/DDBJ whole genome shotgun (WGS) entry which is preliminary data.</text>
</comment>
<dbReference type="AlphaFoldDB" id="A0A9P6E7N1"/>
<feature type="non-terminal residue" evidence="1">
    <location>
        <position position="90"/>
    </location>
</feature>
<name>A0A9P6E7N1_9AGAR</name>
<sequence length="90" mass="10353">LLTVLEKAHSAQELLSAEKTPTLSAALPAFELLLVAWTNLQKEIPEISHYIVVSVMKIREYVEKSRSSRIYALAIMINPAYKMDWINEHW</sequence>
<dbReference type="OrthoDB" id="2790258at2759"/>
<reference evidence="1" key="1">
    <citation type="submission" date="2020-11" db="EMBL/GenBank/DDBJ databases">
        <authorList>
            <consortium name="DOE Joint Genome Institute"/>
            <person name="Ahrendt S."/>
            <person name="Riley R."/>
            <person name="Andreopoulos W."/>
            <person name="Labutti K."/>
            <person name="Pangilinan J."/>
            <person name="Ruiz-Duenas F.J."/>
            <person name="Barrasa J.M."/>
            <person name="Sanchez-Garcia M."/>
            <person name="Camarero S."/>
            <person name="Miyauchi S."/>
            <person name="Serrano A."/>
            <person name="Linde D."/>
            <person name="Babiker R."/>
            <person name="Drula E."/>
            <person name="Ayuso-Fernandez I."/>
            <person name="Pacheco R."/>
            <person name="Padilla G."/>
            <person name="Ferreira P."/>
            <person name="Barriuso J."/>
            <person name="Kellner H."/>
            <person name="Castanera R."/>
            <person name="Alfaro M."/>
            <person name="Ramirez L."/>
            <person name="Pisabarro A.G."/>
            <person name="Kuo A."/>
            <person name="Tritt A."/>
            <person name="Lipzen A."/>
            <person name="He G."/>
            <person name="Yan M."/>
            <person name="Ng V."/>
            <person name="Cullen D."/>
            <person name="Martin F."/>
            <person name="Rosso M.-N."/>
            <person name="Henrissat B."/>
            <person name="Hibbett D."/>
            <person name="Martinez A.T."/>
            <person name="Grigoriev I.V."/>
        </authorList>
    </citation>
    <scope>NUCLEOTIDE SEQUENCE</scope>
    <source>
        <strain evidence="1">CBS 506.95</strain>
    </source>
</reference>
<organism evidence="1 2">
    <name type="scientific">Crepidotus variabilis</name>
    <dbReference type="NCBI Taxonomy" id="179855"/>
    <lineage>
        <taxon>Eukaryota</taxon>
        <taxon>Fungi</taxon>
        <taxon>Dikarya</taxon>
        <taxon>Basidiomycota</taxon>
        <taxon>Agaricomycotina</taxon>
        <taxon>Agaricomycetes</taxon>
        <taxon>Agaricomycetidae</taxon>
        <taxon>Agaricales</taxon>
        <taxon>Agaricineae</taxon>
        <taxon>Crepidotaceae</taxon>
        <taxon>Crepidotus</taxon>
    </lineage>
</organism>